<proteinExistence type="predicted"/>
<name>A0A1H7YBS7_9BACT</name>
<dbReference type="Pfam" id="PF01156">
    <property type="entry name" value="IU_nuc_hydro"/>
    <property type="match status" value="1"/>
</dbReference>
<feature type="signal peptide" evidence="1">
    <location>
        <begin position="1"/>
        <end position="21"/>
    </location>
</feature>
<dbReference type="PANTHER" id="PTHR43264:SF1">
    <property type="entry name" value="INOSINE_URIDINE-PREFERRING NUCLEOSIDE HYDROLASE DOMAIN-CONTAINING PROTEIN"/>
    <property type="match status" value="1"/>
</dbReference>
<dbReference type="Gene3D" id="3.90.245.10">
    <property type="entry name" value="Ribonucleoside hydrolase-like"/>
    <property type="match status" value="1"/>
</dbReference>
<dbReference type="RefSeq" id="WP_089915353.1">
    <property type="nucleotide sequence ID" value="NZ_FOBB01000004.1"/>
</dbReference>
<gene>
    <name evidence="3" type="ORF">SAMN04488505_104396</name>
</gene>
<evidence type="ECO:0000259" key="2">
    <source>
        <dbReference type="Pfam" id="PF01156"/>
    </source>
</evidence>
<reference evidence="3 4" key="1">
    <citation type="submission" date="2016-10" db="EMBL/GenBank/DDBJ databases">
        <authorList>
            <person name="de Groot N.N."/>
        </authorList>
    </citation>
    <scope>NUCLEOTIDE SEQUENCE [LARGE SCALE GENOMIC DNA]</scope>
    <source>
        <strain evidence="3 4">DSM 21039</strain>
    </source>
</reference>
<dbReference type="EMBL" id="FOBB01000004">
    <property type="protein sequence ID" value="SEM43642.1"/>
    <property type="molecule type" value="Genomic_DNA"/>
</dbReference>
<dbReference type="InterPro" id="IPR036452">
    <property type="entry name" value="Ribo_hydro-like"/>
</dbReference>
<protein>
    <submittedName>
        <fullName evidence="3">Inosine-uridine nucleoside N-ribohydrolase</fullName>
    </submittedName>
</protein>
<evidence type="ECO:0000313" key="4">
    <source>
        <dbReference type="Proteomes" id="UP000198984"/>
    </source>
</evidence>
<dbReference type="GO" id="GO:0016799">
    <property type="term" value="F:hydrolase activity, hydrolyzing N-glycosyl compounds"/>
    <property type="evidence" value="ECO:0007669"/>
    <property type="project" value="InterPro"/>
</dbReference>
<keyword evidence="1" id="KW-0732">Signal</keyword>
<organism evidence="3 4">
    <name type="scientific">Chitinophaga rupis</name>
    <dbReference type="NCBI Taxonomy" id="573321"/>
    <lineage>
        <taxon>Bacteria</taxon>
        <taxon>Pseudomonadati</taxon>
        <taxon>Bacteroidota</taxon>
        <taxon>Chitinophagia</taxon>
        <taxon>Chitinophagales</taxon>
        <taxon>Chitinophagaceae</taxon>
        <taxon>Chitinophaga</taxon>
    </lineage>
</organism>
<dbReference type="SUPFAM" id="SSF53590">
    <property type="entry name" value="Nucleoside hydrolase"/>
    <property type="match status" value="1"/>
</dbReference>
<feature type="chain" id="PRO_5011714764" evidence="1">
    <location>
        <begin position="22"/>
        <end position="329"/>
    </location>
</feature>
<evidence type="ECO:0000313" key="3">
    <source>
        <dbReference type="EMBL" id="SEM43642.1"/>
    </source>
</evidence>
<dbReference type="OrthoDB" id="128573at2"/>
<dbReference type="InterPro" id="IPR001910">
    <property type="entry name" value="Inosine/uridine_hydrolase_dom"/>
</dbReference>
<dbReference type="Proteomes" id="UP000198984">
    <property type="component" value="Unassembled WGS sequence"/>
</dbReference>
<keyword evidence="3" id="KW-0378">Hydrolase</keyword>
<dbReference type="STRING" id="573321.SAMN04488505_104396"/>
<dbReference type="AlphaFoldDB" id="A0A1H7YBS7"/>
<evidence type="ECO:0000256" key="1">
    <source>
        <dbReference type="SAM" id="SignalP"/>
    </source>
</evidence>
<keyword evidence="4" id="KW-1185">Reference proteome</keyword>
<dbReference type="PANTHER" id="PTHR43264">
    <property type="match status" value="1"/>
</dbReference>
<accession>A0A1H7YBS7</accession>
<sequence length="329" mass="36623">MARKFSLPFIFLWLMTTQLSAQQHPIPVILDTDIAGDYDDVGAMALLHAFADKGEAKILAVISSNAFETTVPTISVLNTYFKKPHIPIGVTKRAKPNELCQQQWAQAIIAKYPHSIRSNQQAMEAVALYRRILAQQPDHSVTLITIGFFTNLADLLNSKADQYSALNGRQLVKQKVKQLVAMATSLPPGKTSGREYNVYIDAAASQTVFAQWETPVILSPFEVGEQVRTGIPLIKNNTIHNSPVKDAFQIALTKDKDTIGRMSWDQTAVFAAVRGIHPWFKTREVNLRIEKDGTDTLIPGNKFTLLELTDQATALQQAIEELMHHQPAH</sequence>
<feature type="domain" description="Inosine/uridine-preferring nucleoside hydrolase" evidence="2">
    <location>
        <begin position="28"/>
        <end position="295"/>
    </location>
</feature>